<proteinExistence type="predicted"/>
<sequence length="655" mass="76109">MELKVLLTVAIGCLATALCYRIIKPEPSGVDRLRYDLLQLEKELWTYTDKLLKNGIKEYSDSDVRLIRKFQKWGDQLQEKMTHNISFPELSNVWSWEITLVDLRGINALYETFRRFQTQQTAEGRIPTPQRAWLDMAETILNDQKNSIPKEMDRISEMVIRRGLFEAAVREANDMICGNRQSPQQILYSLYNAIALTEIKGYTMVQFSYMLLKLYDKGNFTKESALTRMNYEERSNQAVQVVKNAMKEASREYWRCDPKEHVKGKTYEEITQLLQGYIINEVDMNSDGTCRENCQEYQYAKNYGCFKNLFCRQQRPCNGKILNCKFIDSDMEVCTADPRSGRRYESIEYENGLVYGRKQSCPRGVTKVDSWWRWLFWHCSYCRCICDEQGAFSDRYFNMRPVIADIENNKVVTGLRFVKKNRIIHLQIQQGTLGPFGIIISNSTGWKEVEDYRIHDRSVYSGRDYHILTWEKRALDLDDLVADANHVLTGVKFKEIGSHLNFEIYTTPFNFSTGKLIEPLEKSVWKDNPNTDVSHKHPRSKVTIYSPDVPTRSPSPSIPVSRTDQFIEFTHTDFERDAAQTTVPFLDAQPVDMLEPVPLAGAGLFYKSKVNYGGFITPKVITYDYSEHIKPIFPEPIRPIQIDDASVTSREIDFQ</sequence>
<comment type="caution">
    <text evidence="2">The sequence shown here is derived from an EMBL/GenBank/DDBJ whole genome shotgun (WGS) entry which is preliminary data.</text>
</comment>
<organism evidence="2 3">
    <name type="scientific">Henosepilachna vigintioctopunctata</name>
    <dbReference type="NCBI Taxonomy" id="420089"/>
    <lineage>
        <taxon>Eukaryota</taxon>
        <taxon>Metazoa</taxon>
        <taxon>Ecdysozoa</taxon>
        <taxon>Arthropoda</taxon>
        <taxon>Hexapoda</taxon>
        <taxon>Insecta</taxon>
        <taxon>Pterygota</taxon>
        <taxon>Neoptera</taxon>
        <taxon>Endopterygota</taxon>
        <taxon>Coleoptera</taxon>
        <taxon>Polyphaga</taxon>
        <taxon>Cucujiformia</taxon>
        <taxon>Coccinelloidea</taxon>
        <taxon>Coccinellidae</taxon>
        <taxon>Epilachninae</taxon>
        <taxon>Epilachnini</taxon>
        <taxon>Henosepilachna</taxon>
    </lineage>
</organism>
<protein>
    <submittedName>
        <fullName evidence="2">Uncharacterized protein</fullName>
    </submittedName>
</protein>
<evidence type="ECO:0000256" key="1">
    <source>
        <dbReference type="SAM" id="SignalP"/>
    </source>
</evidence>
<feature type="chain" id="PRO_5043407836" evidence="1">
    <location>
        <begin position="20"/>
        <end position="655"/>
    </location>
</feature>
<dbReference type="Pfam" id="PF16061">
    <property type="entry name" value="DUF4803"/>
    <property type="match status" value="1"/>
</dbReference>
<dbReference type="Proteomes" id="UP001431783">
    <property type="component" value="Unassembled WGS sequence"/>
</dbReference>
<keyword evidence="3" id="KW-1185">Reference proteome</keyword>
<keyword evidence="1" id="KW-0732">Signal</keyword>
<name>A0AAW1UTR2_9CUCU</name>
<gene>
    <name evidence="2" type="ORF">WA026_001406</name>
</gene>
<dbReference type="InterPro" id="IPR032062">
    <property type="entry name" value="DUF4803"/>
</dbReference>
<evidence type="ECO:0000313" key="2">
    <source>
        <dbReference type="EMBL" id="KAK9883216.1"/>
    </source>
</evidence>
<dbReference type="PANTHER" id="PTHR47890">
    <property type="entry name" value="LD24308P"/>
    <property type="match status" value="1"/>
</dbReference>
<feature type="signal peptide" evidence="1">
    <location>
        <begin position="1"/>
        <end position="19"/>
    </location>
</feature>
<dbReference type="EMBL" id="JARQZJ010000091">
    <property type="protein sequence ID" value="KAK9883216.1"/>
    <property type="molecule type" value="Genomic_DNA"/>
</dbReference>
<evidence type="ECO:0000313" key="3">
    <source>
        <dbReference type="Proteomes" id="UP001431783"/>
    </source>
</evidence>
<dbReference type="AlphaFoldDB" id="A0AAW1UTR2"/>
<accession>A0AAW1UTR2</accession>
<dbReference type="PANTHER" id="PTHR47890:SF1">
    <property type="entry name" value="LD24308P"/>
    <property type="match status" value="1"/>
</dbReference>
<reference evidence="2 3" key="1">
    <citation type="submission" date="2023-03" db="EMBL/GenBank/DDBJ databases">
        <title>Genome insight into feeding habits of ladybird beetles.</title>
        <authorList>
            <person name="Li H.-S."/>
            <person name="Huang Y.-H."/>
            <person name="Pang H."/>
        </authorList>
    </citation>
    <scope>NUCLEOTIDE SEQUENCE [LARGE SCALE GENOMIC DNA]</scope>
    <source>
        <strain evidence="2">SYSU_2023b</strain>
        <tissue evidence="2">Whole body</tissue>
    </source>
</reference>